<dbReference type="EMBL" id="CP031376">
    <property type="protein sequence ID" value="AXK51749.1"/>
    <property type="molecule type" value="Genomic_DNA"/>
</dbReference>
<sequence>MKKLLAILGATTLVVAAPLSVVACKKKVNPNISDEFDYQALKNELMDKASEIFYRNLDEDFGNYKNMADEDAINTFDFIRLENIAGQDENPDLKDSNSDFFKAISKDINSIIDFNKLNKEINDEIVNQLNYKPVIQGIGNPFQSYELNNIAIKTQSEIVSLSFDYIANLKLVVNEKGDFQNEAISFRWTFNIFESVDLANEIKSLNDSIRKGISQASNGFLYEQDSGNLKTNAQDIIDKKIIENQVQEVIEKTNTNSKFEIKTENHKFAVNQKLTQDGSIANTKFNYSLEIQENWDPEHEDNNSNDYYYQDYSYPDWWDELMKPVLSKEKGANEKFIKKITEPGQKWVDHQLPIKIVEKISNNSDIVVSEAINHYNLAENILSSDFEKRVKNSGYEFKIDEKIDFKSIAVYGAEFSKSEVEIKNLSELTKIELDTFFVPIKQNTTFNNTKLLYEEFLRAAIEFQQSYLLNDLEGEITLKDNNTYNWEDWGRKHRYYVIDAKGEVEDYIIQNHKNTTYKYQETIKRSIELKVEEESNQNLKFIESSDFSSGNNLGYSSFSSMILNSNPTFLGGNFESYPFAIAAPIDFVTGNLSTPEFRTYFFSSGLKFNSSKTYFSFGKRGDLVCFEGGTSRYIVNGRKMLFNFGL</sequence>
<protein>
    <recommendedName>
        <fullName evidence="4">Lipoprotein</fullName>
    </recommendedName>
</protein>
<evidence type="ECO:0000313" key="2">
    <source>
        <dbReference type="EMBL" id="AXK51749.1"/>
    </source>
</evidence>
<dbReference type="RefSeq" id="WP_115558633.1">
    <property type="nucleotide sequence ID" value="NZ_CP031376.1"/>
</dbReference>
<dbReference type="Proteomes" id="UP000254792">
    <property type="component" value="Chromosome"/>
</dbReference>
<evidence type="ECO:0008006" key="4">
    <source>
        <dbReference type="Google" id="ProtNLM"/>
    </source>
</evidence>
<dbReference type="AlphaFoldDB" id="A0A345Z570"/>
<feature type="chain" id="PRO_5016691655" description="Lipoprotein" evidence="1">
    <location>
        <begin position="24"/>
        <end position="646"/>
    </location>
</feature>
<keyword evidence="3" id="KW-1185">Reference proteome</keyword>
<evidence type="ECO:0000313" key="3">
    <source>
        <dbReference type="Proteomes" id="UP000254792"/>
    </source>
</evidence>
<proteinExistence type="predicted"/>
<organism evidence="2 3">
    <name type="scientific">Spiroplasma alleghenense</name>
    <dbReference type="NCBI Taxonomy" id="216931"/>
    <lineage>
        <taxon>Bacteria</taxon>
        <taxon>Bacillati</taxon>
        <taxon>Mycoplasmatota</taxon>
        <taxon>Mollicutes</taxon>
        <taxon>Entomoplasmatales</taxon>
        <taxon>Spiroplasmataceae</taxon>
        <taxon>Spiroplasma</taxon>
    </lineage>
</organism>
<dbReference type="OrthoDB" id="387107at2"/>
<gene>
    <name evidence="2" type="ORF">SALLE_v1c10790</name>
</gene>
<reference evidence="2 3" key="1">
    <citation type="submission" date="2018-07" db="EMBL/GenBank/DDBJ databases">
        <title>Complete genome sequence of Spiroplasma alleghenense PLHS-1 (ATCC 51752).</title>
        <authorList>
            <person name="Chou L."/>
            <person name="Lee T.-Y."/>
            <person name="Tsai Y.-M."/>
            <person name="Kuo C.-H."/>
        </authorList>
    </citation>
    <scope>NUCLEOTIDE SEQUENCE [LARGE SCALE GENOMIC DNA]</scope>
    <source>
        <strain evidence="2 3">PLHS-1</strain>
    </source>
</reference>
<evidence type="ECO:0000256" key="1">
    <source>
        <dbReference type="SAM" id="SignalP"/>
    </source>
</evidence>
<accession>A0A345Z570</accession>
<dbReference type="NCBIfam" id="NF038029">
    <property type="entry name" value="LP_plasma"/>
    <property type="match status" value="1"/>
</dbReference>
<name>A0A345Z570_9MOLU</name>
<dbReference type="KEGG" id="salx:SALLE_v1c10790"/>
<dbReference type="InterPro" id="IPR054816">
    <property type="entry name" value="Lipoprotein_mollicutes-type_CS"/>
</dbReference>
<feature type="signal peptide" evidence="1">
    <location>
        <begin position="1"/>
        <end position="23"/>
    </location>
</feature>
<dbReference type="PROSITE" id="PS51257">
    <property type="entry name" value="PROKAR_LIPOPROTEIN"/>
    <property type="match status" value="1"/>
</dbReference>
<keyword evidence="1" id="KW-0732">Signal</keyword>